<dbReference type="Gene3D" id="3.20.20.140">
    <property type="entry name" value="Metal-dependent hydrolases"/>
    <property type="match status" value="1"/>
</dbReference>
<dbReference type="EMBL" id="SMZT01000003">
    <property type="protein sequence ID" value="TDL42793.1"/>
    <property type="molecule type" value="Genomic_DNA"/>
</dbReference>
<dbReference type="AlphaFoldDB" id="A0A4R5YHK9"/>
<protein>
    <submittedName>
        <fullName evidence="3">2-pyrone-4,6-dicarboxylate hydrolase</fullName>
    </submittedName>
</protein>
<dbReference type="GeneID" id="64347377"/>
<dbReference type="PANTHER" id="PTHR35563">
    <property type="entry name" value="BARREL METAL-DEPENDENT HYDROLASE, PUTATIVE (AFU_ORTHOLOGUE AFUA_1G16240)-RELATED"/>
    <property type="match status" value="1"/>
</dbReference>
<sequence>MIDAHLHVVDPRFPLVPNQGYLPPSFTVGDYRRRVRGLGVAGGAVVSGSFQGHAQEWLRSALAELGPGFVGVTQLPPTVPDEQVRELHGAGVRAVRFTLRRGADADPAGIERLARRVHDLVGWHAEFYADAAALEHLAPVLRRLPRAGVDHLGMSAAGLPRLLELVERGVKVKATGFGRVDLDVPDALRRIHAVDPTALLFGTDLPSTRAERPFRDADVALVAETLGAGAAAAVLHDNAAAWYGLPRPAAPLRPPGPAAESGYSGHTCRSGPCRT</sequence>
<evidence type="ECO:0000313" key="4">
    <source>
        <dbReference type="Proteomes" id="UP000295163"/>
    </source>
</evidence>
<dbReference type="GO" id="GO:0016787">
    <property type="term" value="F:hydrolase activity"/>
    <property type="evidence" value="ECO:0007669"/>
    <property type="project" value="UniProtKB-KW"/>
</dbReference>
<dbReference type="InterPro" id="IPR032466">
    <property type="entry name" value="Metal_Hydrolase"/>
</dbReference>
<dbReference type="Proteomes" id="UP000295163">
    <property type="component" value="Unassembled WGS sequence"/>
</dbReference>
<evidence type="ECO:0000256" key="1">
    <source>
        <dbReference type="SAM" id="MobiDB-lite"/>
    </source>
</evidence>
<reference evidence="3 4" key="1">
    <citation type="submission" date="2019-03" db="EMBL/GenBank/DDBJ databases">
        <title>Genome Sequencing and Assembly of Various Microbes Isolated from Partially Reclaimed Soil and Acid Mine Drainage (AMD) Site.</title>
        <authorList>
            <person name="Steinbock B."/>
            <person name="Bechtold R."/>
            <person name="Sevigny J.L."/>
            <person name="Thomas D."/>
            <person name="Cuthill L.R."/>
            <person name="Aveiro Johannsen E.J."/>
            <person name="Thomas K."/>
            <person name="Ghosh A."/>
        </authorList>
    </citation>
    <scope>NUCLEOTIDE SEQUENCE [LARGE SCALE GENOMIC DNA]</scope>
    <source>
        <strain evidence="3 4">S-A3</strain>
    </source>
</reference>
<evidence type="ECO:0000259" key="2">
    <source>
        <dbReference type="Pfam" id="PF04909"/>
    </source>
</evidence>
<dbReference type="RefSeq" id="WP_133410087.1">
    <property type="nucleotide sequence ID" value="NZ_SMZT01000003.1"/>
</dbReference>
<proteinExistence type="predicted"/>
<keyword evidence="3" id="KW-0378">Hydrolase</keyword>
<evidence type="ECO:0000313" key="3">
    <source>
        <dbReference type="EMBL" id="TDL42793.1"/>
    </source>
</evidence>
<feature type="region of interest" description="Disordered" evidence="1">
    <location>
        <begin position="253"/>
        <end position="275"/>
    </location>
</feature>
<dbReference type="Pfam" id="PF04909">
    <property type="entry name" value="Amidohydro_2"/>
    <property type="match status" value="1"/>
</dbReference>
<dbReference type="PANTHER" id="PTHR35563:SF2">
    <property type="entry name" value="BARREL METAL-DEPENDENT HYDROLASE, PUTATIVE (AFU_ORTHOLOGUE AFUA_1G16240)-RELATED"/>
    <property type="match status" value="1"/>
</dbReference>
<feature type="domain" description="Amidohydrolase-related" evidence="2">
    <location>
        <begin position="2"/>
        <end position="245"/>
    </location>
</feature>
<gene>
    <name evidence="3" type="ORF">E2R59_08105</name>
</gene>
<comment type="caution">
    <text evidence="3">The sequence shown here is derived from an EMBL/GenBank/DDBJ whole genome shotgun (WGS) entry which is preliminary data.</text>
</comment>
<name>A0A4R5YHK9_KOCRO</name>
<dbReference type="SUPFAM" id="SSF51556">
    <property type="entry name" value="Metallo-dependent hydrolases"/>
    <property type="match status" value="1"/>
</dbReference>
<dbReference type="InterPro" id="IPR006680">
    <property type="entry name" value="Amidohydro-rel"/>
</dbReference>
<dbReference type="InterPro" id="IPR052358">
    <property type="entry name" value="Aro_Compnd_Degr_Hydrolases"/>
</dbReference>
<organism evidence="3 4">
    <name type="scientific">Kocuria rosea</name>
    <name type="common">Deinococcus erythromyxa</name>
    <name type="synonym">Micrococcus rubens</name>
    <dbReference type="NCBI Taxonomy" id="1275"/>
    <lineage>
        <taxon>Bacteria</taxon>
        <taxon>Bacillati</taxon>
        <taxon>Actinomycetota</taxon>
        <taxon>Actinomycetes</taxon>
        <taxon>Micrococcales</taxon>
        <taxon>Micrococcaceae</taxon>
        <taxon>Kocuria</taxon>
    </lineage>
</organism>
<accession>A0A4R5YHK9</accession>